<evidence type="ECO:0000256" key="8">
    <source>
        <dbReference type="SAM" id="Phobius"/>
    </source>
</evidence>
<dbReference type="OrthoDB" id="7028789at2"/>
<dbReference type="GO" id="GO:0005886">
    <property type="term" value="C:plasma membrane"/>
    <property type="evidence" value="ECO:0007669"/>
    <property type="project" value="UniProtKB-SubCell"/>
</dbReference>
<proteinExistence type="predicted"/>
<gene>
    <name evidence="9" type="ORF">EOS_08870</name>
</gene>
<dbReference type="EMBL" id="AEJF01000065">
    <property type="protein sequence ID" value="KLU26569.1"/>
    <property type="molecule type" value="Genomic_DNA"/>
</dbReference>
<dbReference type="CDD" id="cd06579">
    <property type="entry name" value="TM_PBP1_transp_AraH_like"/>
    <property type="match status" value="1"/>
</dbReference>
<keyword evidence="7 8" id="KW-0472">Membrane</keyword>
<reference evidence="9 10" key="1">
    <citation type="journal article" date="2015" name="Genome Announc.">
        <title>Draft Genome Sequence of Burkholderia sp. Strain PML1(12), an Ectomycorrhizosphere-Inhabiting Bacterium with Effective Mineral-Weathering Ability.</title>
        <authorList>
            <person name="Uroz S."/>
            <person name="Oger P."/>
        </authorList>
    </citation>
    <scope>NUCLEOTIDE SEQUENCE [LARGE SCALE GENOMIC DNA]</scope>
    <source>
        <strain evidence="10">PML1(12)</strain>
    </source>
</reference>
<comment type="caution">
    <text evidence="9">The sequence shown here is derived from an EMBL/GenBank/DDBJ whole genome shotgun (WGS) entry which is preliminary data.</text>
</comment>
<evidence type="ECO:0000256" key="3">
    <source>
        <dbReference type="ARBA" id="ARBA00022475"/>
    </source>
</evidence>
<evidence type="ECO:0000256" key="7">
    <source>
        <dbReference type="ARBA" id="ARBA00023136"/>
    </source>
</evidence>
<dbReference type="AlphaFoldDB" id="A0A0J1D1F6"/>
<dbReference type="GO" id="GO:0022857">
    <property type="term" value="F:transmembrane transporter activity"/>
    <property type="evidence" value="ECO:0007669"/>
    <property type="project" value="InterPro"/>
</dbReference>
<evidence type="ECO:0000313" key="9">
    <source>
        <dbReference type="EMBL" id="KLU26569.1"/>
    </source>
</evidence>
<feature type="transmembrane region" description="Helical" evidence="8">
    <location>
        <begin position="285"/>
        <end position="305"/>
    </location>
</feature>
<accession>A0A0J1D1F6</accession>
<feature type="transmembrane region" description="Helical" evidence="8">
    <location>
        <begin position="90"/>
        <end position="109"/>
    </location>
</feature>
<keyword evidence="2" id="KW-0813">Transport</keyword>
<dbReference type="PANTHER" id="PTHR32196">
    <property type="entry name" value="ABC TRANSPORTER PERMEASE PROTEIN YPHD-RELATED-RELATED"/>
    <property type="match status" value="1"/>
</dbReference>
<dbReference type="RefSeq" id="WP_047846252.1">
    <property type="nucleotide sequence ID" value="NZ_AEJF01000065.1"/>
</dbReference>
<evidence type="ECO:0000256" key="5">
    <source>
        <dbReference type="ARBA" id="ARBA00022692"/>
    </source>
</evidence>
<keyword evidence="3" id="KW-1003">Cell membrane</keyword>
<dbReference type="PATRIC" id="fig|908627.4.peg.1955"/>
<feature type="transmembrane region" description="Helical" evidence="8">
    <location>
        <begin position="186"/>
        <end position="209"/>
    </location>
</feature>
<keyword evidence="10" id="KW-1185">Reference proteome</keyword>
<evidence type="ECO:0000256" key="2">
    <source>
        <dbReference type="ARBA" id="ARBA00022448"/>
    </source>
</evidence>
<feature type="transmembrane region" description="Helical" evidence="8">
    <location>
        <begin position="116"/>
        <end position="141"/>
    </location>
</feature>
<dbReference type="Pfam" id="PF02653">
    <property type="entry name" value="BPD_transp_2"/>
    <property type="match status" value="1"/>
</dbReference>
<dbReference type="PANTHER" id="PTHR32196:SF21">
    <property type="entry name" value="ABC TRANSPORTER PERMEASE PROTEIN YPHD-RELATED"/>
    <property type="match status" value="1"/>
</dbReference>
<organism evidence="9 10">
    <name type="scientific">Caballeronia mineralivorans PML1(12)</name>
    <dbReference type="NCBI Taxonomy" id="908627"/>
    <lineage>
        <taxon>Bacteria</taxon>
        <taxon>Pseudomonadati</taxon>
        <taxon>Pseudomonadota</taxon>
        <taxon>Betaproteobacteria</taxon>
        <taxon>Burkholderiales</taxon>
        <taxon>Burkholderiaceae</taxon>
        <taxon>Caballeronia</taxon>
    </lineage>
</organism>
<name>A0A0J1D1F6_9BURK</name>
<dbReference type="InterPro" id="IPR001851">
    <property type="entry name" value="ABC_transp_permease"/>
</dbReference>
<feature type="transmembrane region" description="Helical" evidence="8">
    <location>
        <begin position="62"/>
        <end position="84"/>
    </location>
</feature>
<keyword evidence="5 8" id="KW-0812">Transmembrane</keyword>
<feature type="transmembrane region" description="Helical" evidence="8">
    <location>
        <begin position="260"/>
        <end position="278"/>
    </location>
</feature>
<dbReference type="Proteomes" id="UP000035963">
    <property type="component" value="Unassembled WGS sequence"/>
</dbReference>
<evidence type="ECO:0000256" key="1">
    <source>
        <dbReference type="ARBA" id="ARBA00004651"/>
    </source>
</evidence>
<keyword evidence="4" id="KW-0997">Cell inner membrane</keyword>
<feature type="transmembrane region" description="Helical" evidence="8">
    <location>
        <begin position="230"/>
        <end position="254"/>
    </location>
</feature>
<evidence type="ECO:0000256" key="4">
    <source>
        <dbReference type="ARBA" id="ARBA00022519"/>
    </source>
</evidence>
<comment type="subcellular location">
    <subcellularLocation>
        <location evidence="1">Cell membrane</location>
        <topology evidence="1">Multi-pass membrane protein</topology>
    </subcellularLocation>
</comment>
<protein>
    <submittedName>
        <fullName evidence="9">ABC transporter permease</fullName>
    </submittedName>
</protein>
<sequence length="342" mass="34953">MSQVQTKQSRGNVLAPARSFKVPQWWLQSGALLAILMVLAVFAASSPLFFTVGNLANVMQQSAVIGTLAFGLTLVLIGGGANGIAGGIDLSIAANLGFCAAVYATALANGLASPTAIVLTLSAGTTVGAFNAFAIVVLRMLPLLATLTTMNIVAGLELVVTRNSTVSATGPTLTALLDNGPFAIPWLSYAFAGVGLMFVWLGHFTRFGLRLHASGSHPAAVRAAGLRAEGYVAASYVLCGLSAGIAALASTALLSGSAPGAGENLLAVIAAALLGVVFSRRLVPTVAGTWLSVVFLGLVANGFQLDNVSSYWISGVEGALILFVVSLTALLRRRNLEKSSHA</sequence>
<feature type="transmembrane region" description="Helical" evidence="8">
    <location>
        <begin position="25"/>
        <end position="50"/>
    </location>
</feature>
<feature type="transmembrane region" description="Helical" evidence="8">
    <location>
        <begin position="311"/>
        <end position="331"/>
    </location>
</feature>
<keyword evidence="6 8" id="KW-1133">Transmembrane helix</keyword>
<evidence type="ECO:0000256" key="6">
    <source>
        <dbReference type="ARBA" id="ARBA00022989"/>
    </source>
</evidence>
<evidence type="ECO:0000313" key="10">
    <source>
        <dbReference type="Proteomes" id="UP000035963"/>
    </source>
</evidence>